<dbReference type="OrthoDB" id="5278722at2759"/>
<dbReference type="InterPro" id="IPR001087">
    <property type="entry name" value="GDSL"/>
</dbReference>
<sequence length="397" mass="44523">MRFLPRLLHTGAGATILLFLYLIWLQHDHLGHSIHEAWEGSAHRVVNFGDDWSDTGRYRVSPPPKVNAVTRDPARGDIWTEVLCKELGCDFIDNFARSLPPQAAAASFGSLVDSDIHVQAFPDEDNSTFQTLFDFKTQVHQFLDYEKQKYRVGVPQRLRQVDAWSVFTVSVGLWDLVEYATLETELALEAIDKSIEGLFENLNLLARHVATPMKVVVPKLVDVTFLPRFQSMKDTNKEHFAEDQHQLVFLWTYWNSALFRTASKWQNGEIYMPNPNNLILDQVRAKQLYSANTSDAFGAGKQVPLFDYVTEPCSKSMEADSANILQAAGVARCSKHLFWDDLHLSGPAHQLIGRAAASLLRGNHTVNAGDLAQGSDSDKKASEQATAGFTLKYPPGY</sequence>
<dbReference type="EMBL" id="SWKU01000044">
    <property type="protein sequence ID" value="KAF2994056.1"/>
    <property type="molecule type" value="Genomic_DNA"/>
</dbReference>
<feature type="transmembrane region" description="Helical" evidence="1">
    <location>
        <begin position="7"/>
        <end position="25"/>
    </location>
</feature>
<dbReference type="GO" id="GO:0016788">
    <property type="term" value="F:hydrolase activity, acting on ester bonds"/>
    <property type="evidence" value="ECO:0007669"/>
    <property type="project" value="InterPro"/>
</dbReference>
<keyword evidence="3" id="KW-1185">Reference proteome</keyword>
<name>A0A9P4T497_CURKU</name>
<reference evidence="2" key="1">
    <citation type="submission" date="2019-04" db="EMBL/GenBank/DDBJ databases">
        <title>Sequencing of skin fungus with MAO and IRED activity.</title>
        <authorList>
            <person name="Marsaioli A.J."/>
            <person name="Bonatto J.M.C."/>
            <person name="Reis Junior O."/>
        </authorList>
    </citation>
    <scope>NUCLEOTIDE SEQUENCE</scope>
    <source>
        <strain evidence="2">30M1</strain>
    </source>
</reference>
<dbReference type="InterPro" id="IPR036514">
    <property type="entry name" value="SGNH_hydro_sf"/>
</dbReference>
<keyword evidence="1" id="KW-0812">Transmembrane</keyword>
<gene>
    <name evidence="2" type="ORF">E8E13_001725</name>
</gene>
<comment type="caution">
    <text evidence="2">The sequence shown here is derived from an EMBL/GenBank/DDBJ whole genome shotgun (WGS) entry which is preliminary data.</text>
</comment>
<keyword evidence="1" id="KW-0472">Membrane</keyword>
<keyword evidence="1" id="KW-1133">Transmembrane helix</keyword>
<dbReference type="Pfam" id="PF00657">
    <property type="entry name" value="Lipase_GDSL"/>
    <property type="match status" value="1"/>
</dbReference>
<dbReference type="Gene3D" id="3.40.50.1110">
    <property type="entry name" value="SGNH hydrolase"/>
    <property type="match status" value="1"/>
</dbReference>
<accession>A0A9P4T497</accession>
<protein>
    <submittedName>
        <fullName evidence="2">Uncharacterized protein</fullName>
    </submittedName>
</protein>
<evidence type="ECO:0000313" key="2">
    <source>
        <dbReference type="EMBL" id="KAF2994056.1"/>
    </source>
</evidence>
<dbReference type="AlphaFoldDB" id="A0A9P4T497"/>
<proteinExistence type="predicted"/>
<dbReference type="Proteomes" id="UP000801428">
    <property type="component" value="Unassembled WGS sequence"/>
</dbReference>
<evidence type="ECO:0000256" key="1">
    <source>
        <dbReference type="SAM" id="Phobius"/>
    </source>
</evidence>
<evidence type="ECO:0000313" key="3">
    <source>
        <dbReference type="Proteomes" id="UP000801428"/>
    </source>
</evidence>
<organism evidence="2 3">
    <name type="scientific">Curvularia kusanoi</name>
    <name type="common">Cochliobolus kusanoi</name>
    <dbReference type="NCBI Taxonomy" id="90978"/>
    <lineage>
        <taxon>Eukaryota</taxon>
        <taxon>Fungi</taxon>
        <taxon>Dikarya</taxon>
        <taxon>Ascomycota</taxon>
        <taxon>Pezizomycotina</taxon>
        <taxon>Dothideomycetes</taxon>
        <taxon>Pleosporomycetidae</taxon>
        <taxon>Pleosporales</taxon>
        <taxon>Pleosporineae</taxon>
        <taxon>Pleosporaceae</taxon>
        <taxon>Curvularia</taxon>
    </lineage>
</organism>